<name>A0A7E4WBN3_PANRE</name>
<protein>
    <submittedName>
        <fullName evidence="3">Secreted protein</fullName>
    </submittedName>
</protein>
<dbReference type="AlphaFoldDB" id="A0A7E4WBN3"/>
<dbReference type="WBParaSite" id="Pan_g9796.t1">
    <property type="protein sequence ID" value="Pan_g9796.t1"/>
    <property type="gene ID" value="Pan_g9796"/>
</dbReference>
<reference evidence="2" key="1">
    <citation type="journal article" date="2013" name="Genetics">
        <title>The draft genome and transcriptome of Panagrellus redivivus are shaped by the harsh demands of a free-living lifestyle.</title>
        <authorList>
            <person name="Srinivasan J."/>
            <person name="Dillman A.R."/>
            <person name="Macchietto M.G."/>
            <person name="Heikkinen L."/>
            <person name="Lakso M."/>
            <person name="Fracchia K.M."/>
            <person name="Antoshechkin I."/>
            <person name="Mortazavi A."/>
            <person name="Wong G."/>
            <person name="Sternberg P.W."/>
        </authorList>
    </citation>
    <scope>NUCLEOTIDE SEQUENCE [LARGE SCALE GENOMIC DNA]</scope>
    <source>
        <strain evidence="2">MT8872</strain>
    </source>
</reference>
<reference evidence="3" key="2">
    <citation type="submission" date="2020-10" db="UniProtKB">
        <authorList>
            <consortium name="WormBaseParasite"/>
        </authorList>
    </citation>
    <scope>IDENTIFICATION</scope>
</reference>
<evidence type="ECO:0000313" key="2">
    <source>
        <dbReference type="Proteomes" id="UP000492821"/>
    </source>
</evidence>
<feature type="transmembrane region" description="Helical" evidence="1">
    <location>
        <begin position="15"/>
        <end position="32"/>
    </location>
</feature>
<keyword evidence="1" id="KW-0812">Transmembrane</keyword>
<evidence type="ECO:0000313" key="3">
    <source>
        <dbReference type="WBParaSite" id="Pan_g9796.t1"/>
    </source>
</evidence>
<sequence>MSSMEVLIEFFASKWSWIFGILLQLGYAFLVFEPSFRAIQPKGMFPFHLTSSAEWRHAYYVKKRLHCIVEKSGLSVFLESGRTGTPFPILTFTNWSALVCTSSKLSIAPEKLSP</sequence>
<dbReference type="Proteomes" id="UP000492821">
    <property type="component" value="Unassembled WGS sequence"/>
</dbReference>
<keyword evidence="1" id="KW-1133">Transmembrane helix</keyword>
<accession>A0A7E4WBN3</accession>
<evidence type="ECO:0000256" key="1">
    <source>
        <dbReference type="SAM" id="Phobius"/>
    </source>
</evidence>
<keyword evidence="1" id="KW-0472">Membrane</keyword>
<organism evidence="2 3">
    <name type="scientific">Panagrellus redivivus</name>
    <name type="common">Microworm</name>
    <dbReference type="NCBI Taxonomy" id="6233"/>
    <lineage>
        <taxon>Eukaryota</taxon>
        <taxon>Metazoa</taxon>
        <taxon>Ecdysozoa</taxon>
        <taxon>Nematoda</taxon>
        <taxon>Chromadorea</taxon>
        <taxon>Rhabditida</taxon>
        <taxon>Tylenchina</taxon>
        <taxon>Panagrolaimomorpha</taxon>
        <taxon>Panagrolaimoidea</taxon>
        <taxon>Panagrolaimidae</taxon>
        <taxon>Panagrellus</taxon>
    </lineage>
</organism>
<keyword evidence="2" id="KW-1185">Reference proteome</keyword>
<proteinExistence type="predicted"/>